<dbReference type="AlphaFoldDB" id="A0A6S7HP74"/>
<feature type="region of interest" description="Disordered" evidence="1">
    <location>
        <begin position="168"/>
        <end position="207"/>
    </location>
</feature>
<proteinExistence type="predicted"/>
<evidence type="ECO:0000256" key="2">
    <source>
        <dbReference type="SAM" id="Phobius"/>
    </source>
</evidence>
<sequence length="207" mass="23267">MAHVTGLLGGYKLSVARKWDVTNKLTGREIPATGGGYFYNGKDYGTFRGKTVRHYYTLKRYLLFERFEQVSNNRIIIPVSNSTVKAPLPNCLLTVRNVADLDENVKFIFEPTPGKRRIANKRKKSRKVKKQIGGFGPAAGIALGMALPMLLNTGSSVVGSIFGKKSAQKPVQSVNQGGNRPPPSWMQGLAPRRRRRRPQRYYDDDYY</sequence>
<dbReference type="Proteomes" id="UP001152795">
    <property type="component" value="Unassembled WGS sequence"/>
</dbReference>
<keyword evidence="2" id="KW-0472">Membrane</keyword>
<comment type="caution">
    <text evidence="3">The sequence shown here is derived from an EMBL/GenBank/DDBJ whole genome shotgun (WGS) entry which is preliminary data.</text>
</comment>
<feature type="compositionally biased region" description="Polar residues" evidence="1">
    <location>
        <begin position="169"/>
        <end position="178"/>
    </location>
</feature>
<feature type="transmembrane region" description="Helical" evidence="2">
    <location>
        <begin position="132"/>
        <end position="151"/>
    </location>
</feature>
<accession>A0A6S7HP74</accession>
<evidence type="ECO:0000313" key="4">
    <source>
        <dbReference type="Proteomes" id="UP001152795"/>
    </source>
</evidence>
<reference evidence="3" key="1">
    <citation type="submission" date="2020-04" db="EMBL/GenBank/DDBJ databases">
        <authorList>
            <person name="Alioto T."/>
            <person name="Alioto T."/>
            <person name="Gomez Garrido J."/>
        </authorList>
    </citation>
    <scope>NUCLEOTIDE SEQUENCE</scope>
    <source>
        <strain evidence="3">A484AB</strain>
    </source>
</reference>
<dbReference type="EMBL" id="CACRXK020003088">
    <property type="protein sequence ID" value="CAB3997390.1"/>
    <property type="molecule type" value="Genomic_DNA"/>
</dbReference>
<protein>
    <submittedName>
        <fullName evidence="3">Uncharacterized protein</fullName>
    </submittedName>
</protein>
<keyword evidence="2" id="KW-1133">Transmembrane helix</keyword>
<gene>
    <name evidence="3" type="ORF">PACLA_8A002176</name>
</gene>
<name>A0A6S7HP74_PARCT</name>
<keyword evidence="4" id="KW-1185">Reference proteome</keyword>
<evidence type="ECO:0000313" key="3">
    <source>
        <dbReference type="EMBL" id="CAB3997390.1"/>
    </source>
</evidence>
<evidence type="ECO:0000256" key="1">
    <source>
        <dbReference type="SAM" id="MobiDB-lite"/>
    </source>
</evidence>
<keyword evidence="2" id="KW-0812">Transmembrane</keyword>
<organism evidence="3 4">
    <name type="scientific">Paramuricea clavata</name>
    <name type="common">Red gorgonian</name>
    <name type="synonym">Violescent sea-whip</name>
    <dbReference type="NCBI Taxonomy" id="317549"/>
    <lineage>
        <taxon>Eukaryota</taxon>
        <taxon>Metazoa</taxon>
        <taxon>Cnidaria</taxon>
        <taxon>Anthozoa</taxon>
        <taxon>Octocorallia</taxon>
        <taxon>Malacalcyonacea</taxon>
        <taxon>Plexauridae</taxon>
        <taxon>Paramuricea</taxon>
    </lineage>
</organism>